<dbReference type="InterPro" id="IPR052337">
    <property type="entry name" value="SAT4-like"/>
</dbReference>
<feature type="transmembrane region" description="Helical" evidence="7">
    <location>
        <begin position="95"/>
        <end position="115"/>
    </location>
</feature>
<evidence type="ECO:0000256" key="5">
    <source>
        <dbReference type="ARBA" id="ARBA00038359"/>
    </source>
</evidence>
<evidence type="ECO:0000256" key="7">
    <source>
        <dbReference type="SAM" id="Phobius"/>
    </source>
</evidence>
<feature type="transmembrane region" description="Helical" evidence="7">
    <location>
        <begin position="135"/>
        <end position="163"/>
    </location>
</feature>
<evidence type="ECO:0000256" key="3">
    <source>
        <dbReference type="ARBA" id="ARBA00022989"/>
    </source>
</evidence>
<accession>L2G1K6</accession>
<evidence type="ECO:0000256" key="1">
    <source>
        <dbReference type="ARBA" id="ARBA00004141"/>
    </source>
</evidence>
<proteinExistence type="inferred from homology"/>
<feature type="region of interest" description="Disordered" evidence="6">
    <location>
        <begin position="325"/>
        <end position="376"/>
    </location>
</feature>
<reference evidence="9" key="1">
    <citation type="submission" date="2012-08" db="EMBL/GenBank/DDBJ databases">
        <title>Genome analysis of Colletotrichum orbiculare and Colletotrichum fructicola.</title>
        <authorList>
            <person name="Gan P.H.P."/>
            <person name="Ikeda K."/>
            <person name="Irieda H."/>
            <person name="Narusaka M."/>
            <person name="O'Connell R.J."/>
            <person name="Narusaka Y."/>
            <person name="Takano Y."/>
            <person name="Kubo Y."/>
            <person name="Shirasu K."/>
        </authorList>
    </citation>
    <scope>NUCLEOTIDE SEQUENCE</scope>
    <source>
        <strain evidence="9">Nara gc5</strain>
    </source>
</reference>
<dbReference type="AlphaFoldDB" id="L2G1K6"/>
<name>L2G1K6_COLFN</name>
<sequence>MASSPVSGSSIPFLCADSQFYSAVGCAFQNCTVINGLKTQRILSGICGLPVRDKGTSATASAVAGALVAIVSVGIREYSQLSRFDYSIGLDDYALIFTMAMSVPMSILVVIILFAKTNFLFFYLRLFSDERFRKLTWGVIWACIASALSFFVATMFQCWPISYTWTRWDGEHHGRCHDINLQTWAHASVNIALDVIVVSMPISQILRLNWRWRQKVGAGMMFAVALLITLVSVLRLSTINDFMKTSNPTWDIVPISNWSFVELNGFIFCSCMPAFRDYFRRMFRRRRQTMVEPAFPNGGAMRTIGNATIRRRNRLHELVSIDSDDNEPEHQLEDIGHRDPAVGRLSTGVATPVSNPNARSDEAIPAQNGASSDEITAIPSRPEEMDLADLKHLATLVSAGGGE</sequence>
<feature type="transmembrane region" description="Helical" evidence="7">
    <location>
        <begin position="218"/>
        <end position="238"/>
    </location>
</feature>
<protein>
    <submittedName>
        <fullName evidence="9">CFEM domain-containing protein</fullName>
    </submittedName>
</protein>
<dbReference type="InterPro" id="IPR049326">
    <property type="entry name" value="Rhodopsin_dom_fungi"/>
</dbReference>
<evidence type="ECO:0000256" key="4">
    <source>
        <dbReference type="ARBA" id="ARBA00023136"/>
    </source>
</evidence>
<feature type="compositionally biased region" description="Polar residues" evidence="6">
    <location>
        <begin position="348"/>
        <end position="358"/>
    </location>
</feature>
<keyword evidence="2 7" id="KW-0812">Transmembrane</keyword>
<evidence type="ECO:0000259" key="8">
    <source>
        <dbReference type="Pfam" id="PF20684"/>
    </source>
</evidence>
<feature type="compositionally biased region" description="Basic and acidic residues" evidence="6">
    <location>
        <begin position="328"/>
        <end position="341"/>
    </location>
</feature>
<keyword evidence="3 7" id="KW-1133">Transmembrane helix</keyword>
<comment type="subcellular location">
    <subcellularLocation>
        <location evidence="1">Membrane</location>
        <topology evidence="1">Multi-pass membrane protein</topology>
    </subcellularLocation>
</comment>
<evidence type="ECO:0000256" key="2">
    <source>
        <dbReference type="ARBA" id="ARBA00022692"/>
    </source>
</evidence>
<evidence type="ECO:0000313" key="9">
    <source>
        <dbReference type="EMBL" id="ELA32579.1"/>
    </source>
</evidence>
<dbReference type="EMBL" id="KB020693">
    <property type="protein sequence ID" value="ELA32579.1"/>
    <property type="molecule type" value="Genomic_DNA"/>
</dbReference>
<gene>
    <name evidence="9" type="ORF">CGGC5_7333</name>
</gene>
<feature type="transmembrane region" description="Helical" evidence="7">
    <location>
        <begin position="183"/>
        <end position="206"/>
    </location>
</feature>
<organism evidence="9">
    <name type="scientific">Colletotrichum fructicola (strain Nara gc5)</name>
    <name type="common">Anthracnose fungus</name>
    <name type="synonym">Colletotrichum gloeosporioides (strain Nara gc5)</name>
    <dbReference type="NCBI Taxonomy" id="1213859"/>
    <lineage>
        <taxon>Eukaryota</taxon>
        <taxon>Fungi</taxon>
        <taxon>Dikarya</taxon>
        <taxon>Ascomycota</taxon>
        <taxon>Pezizomycotina</taxon>
        <taxon>Sordariomycetes</taxon>
        <taxon>Hypocreomycetidae</taxon>
        <taxon>Glomerellales</taxon>
        <taxon>Glomerellaceae</taxon>
        <taxon>Colletotrichum</taxon>
        <taxon>Colletotrichum gloeosporioides species complex</taxon>
    </lineage>
</organism>
<dbReference type="PANTHER" id="PTHR33048">
    <property type="entry name" value="PTH11-LIKE INTEGRAL MEMBRANE PROTEIN (AFU_ORTHOLOGUE AFUA_5G11245)"/>
    <property type="match status" value="1"/>
</dbReference>
<evidence type="ECO:0000256" key="6">
    <source>
        <dbReference type="SAM" id="MobiDB-lite"/>
    </source>
</evidence>
<keyword evidence="4 7" id="KW-0472">Membrane</keyword>
<feature type="transmembrane region" description="Helical" evidence="7">
    <location>
        <begin position="258"/>
        <end position="279"/>
    </location>
</feature>
<dbReference type="GO" id="GO:0016020">
    <property type="term" value="C:membrane"/>
    <property type="evidence" value="ECO:0007669"/>
    <property type="project" value="UniProtKB-SubCell"/>
</dbReference>
<dbReference type="PANTHER" id="PTHR33048:SF47">
    <property type="entry name" value="INTEGRAL MEMBRANE PROTEIN-RELATED"/>
    <property type="match status" value="1"/>
</dbReference>
<feature type="domain" description="Rhodopsin" evidence="8">
    <location>
        <begin position="110"/>
        <end position="281"/>
    </location>
</feature>
<comment type="similarity">
    <text evidence="5">Belongs to the SAT4 family.</text>
</comment>
<dbReference type="HOGENOM" id="CLU_028200_6_3_1"/>
<dbReference type="Pfam" id="PF20684">
    <property type="entry name" value="Fung_rhodopsin"/>
    <property type="match status" value="1"/>
</dbReference>